<dbReference type="AlphaFoldDB" id="A0AAV4XKX5"/>
<dbReference type="Proteomes" id="UP001054945">
    <property type="component" value="Unassembled WGS sequence"/>
</dbReference>
<gene>
    <name evidence="1" type="ORF">CEXT_210701</name>
</gene>
<evidence type="ECO:0000313" key="1">
    <source>
        <dbReference type="EMBL" id="GIY95048.1"/>
    </source>
</evidence>
<name>A0AAV4XKX5_CAEEX</name>
<organism evidence="1 2">
    <name type="scientific">Caerostris extrusa</name>
    <name type="common">Bark spider</name>
    <name type="synonym">Caerostris bankana</name>
    <dbReference type="NCBI Taxonomy" id="172846"/>
    <lineage>
        <taxon>Eukaryota</taxon>
        <taxon>Metazoa</taxon>
        <taxon>Ecdysozoa</taxon>
        <taxon>Arthropoda</taxon>
        <taxon>Chelicerata</taxon>
        <taxon>Arachnida</taxon>
        <taxon>Araneae</taxon>
        <taxon>Araneomorphae</taxon>
        <taxon>Entelegynae</taxon>
        <taxon>Araneoidea</taxon>
        <taxon>Araneidae</taxon>
        <taxon>Caerostris</taxon>
    </lineage>
</organism>
<sequence>MHEGLALIIILSPMRITISPSQNSIIRKNPSSWVFQFIISSVLFSSHAFVRGDYFLWKNSKYGEKPEVENFFSGIAARNPPLESVILSQGDYYSVTRIQKQLSALFVSPPL</sequence>
<reference evidence="1 2" key="1">
    <citation type="submission" date="2021-06" db="EMBL/GenBank/DDBJ databases">
        <title>Caerostris extrusa draft genome.</title>
        <authorList>
            <person name="Kono N."/>
            <person name="Arakawa K."/>
        </authorList>
    </citation>
    <scope>NUCLEOTIDE SEQUENCE [LARGE SCALE GENOMIC DNA]</scope>
</reference>
<accession>A0AAV4XKX5</accession>
<dbReference type="EMBL" id="BPLR01000479">
    <property type="protein sequence ID" value="GIY95048.1"/>
    <property type="molecule type" value="Genomic_DNA"/>
</dbReference>
<evidence type="ECO:0000313" key="2">
    <source>
        <dbReference type="Proteomes" id="UP001054945"/>
    </source>
</evidence>
<proteinExistence type="predicted"/>
<protein>
    <submittedName>
        <fullName evidence="1">Uncharacterized protein</fullName>
    </submittedName>
</protein>
<comment type="caution">
    <text evidence="1">The sequence shown here is derived from an EMBL/GenBank/DDBJ whole genome shotgun (WGS) entry which is preliminary data.</text>
</comment>
<keyword evidence="2" id="KW-1185">Reference proteome</keyword>